<dbReference type="SUPFAM" id="SSF56281">
    <property type="entry name" value="Metallo-hydrolase/oxidoreductase"/>
    <property type="match status" value="1"/>
</dbReference>
<evidence type="ECO:0000313" key="3">
    <source>
        <dbReference type="Proteomes" id="UP000184096"/>
    </source>
</evidence>
<accession>A0A1M7UXJ8</accession>
<evidence type="ECO:0000259" key="1">
    <source>
        <dbReference type="SMART" id="SM00849"/>
    </source>
</evidence>
<evidence type="ECO:0000313" key="2">
    <source>
        <dbReference type="EMBL" id="SHN87650.1"/>
    </source>
</evidence>
<organism evidence="2 3">
    <name type="scientific">Bradyrhizobium erythrophlei</name>
    <dbReference type="NCBI Taxonomy" id="1437360"/>
    <lineage>
        <taxon>Bacteria</taxon>
        <taxon>Pseudomonadati</taxon>
        <taxon>Pseudomonadota</taxon>
        <taxon>Alphaproteobacteria</taxon>
        <taxon>Hyphomicrobiales</taxon>
        <taxon>Nitrobacteraceae</taxon>
        <taxon>Bradyrhizobium</taxon>
    </lineage>
</organism>
<sequence>MPVHLCKTCGTSFSEAPNPPAHCPICEDERQFVPRQGQQWTTLRALTETHVNGWARLEPDLFQIQTHPGFGIGQRALLVRTPHGNFLWDCVALIDEATIELVRGLGGLKAIAISHPHYYTTCQDWAAAFNCPVHLHAADREWLMRPDPHVRFWEGESLALADGVTLVRLGGHYPGGTVLHWANGADGRGALLSGDILQVAMDTRRVSFMWSYPNMMPLSERVVQRIADTAAAWRFDRIYGAFPGRNVMADGNAVVERSARRYIELLNDR</sequence>
<dbReference type="InterPro" id="IPR036866">
    <property type="entry name" value="RibonucZ/Hydroxyglut_hydro"/>
</dbReference>
<feature type="domain" description="Metallo-beta-lactamase" evidence="1">
    <location>
        <begin position="73"/>
        <end position="245"/>
    </location>
</feature>
<proteinExistence type="predicted"/>
<dbReference type="OrthoDB" id="2373347at2"/>
<gene>
    <name evidence="2" type="ORF">SAMN05444170_7298</name>
</gene>
<dbReference type="PANTHER" id="PTHR36839:SF1">
    <property type="entry name" value="METALLO-BETA-LACTAMASE FAMILY PROTEIN (AFU_ORTHOLOGUE AFUA_5G12770)"/>
    <property type="match status" value="1"/>
</dbReference>
<dbReference type="PANTHER" id="PTHR36839">
    <property type="entry name" value="METALLO-BETA-LACTAMASE FAMILY PROTEIN (AFU_ORTHOLOGUE AFUA_5G12770)"/>
    <property type="match status" value="1"/>
</dbReference>
<dbReference type="InterPro" id="IPR001279">
    <property type="entry name" value="Metallo-B-lactamas"/>
</dbReference>
<dbReference type="Gene3D" id="3.60.15.10">
    <property type="entry name" value="Ribonuclease Z/Hydroxyacylglutathione hydrolase-like"/>
    <property type="match status" value="1"/>
</dbReference>
<reference evidence="3" key="1">
    <citation type="submission" date="2016-11" db="EMBL/GenBank/DDBJ databases">
        <authorList>
            <person name="Varghese N."/>
            <person name="Submissions S."/>
        </authorList>
    </citation>
    <scope>NUCLEOTIDE SEQUENCE [LARGE SCALE GENOMIC DNA]</scope>
    <source>
        <strain evidence="3">GAS401</strain>
    </source>
</reference>
<dbReference type="EMBL" id="LT670849">
    <property type="protein sequence ID" value="SHN87650.1"/>
    <property type="molecule type" value="Genomic_DNA"/>
</dbReference>
<dbReference type="SMART" id="SM00849">
    <property type="entry name" value="Lactamase_B"/>
    <property type="match status" value="1"/>
</dbReference>
<keyword evidence="3" id="KW-1185">Reference proteome</keyword>
<dbReference type="AlphaFoldDB" id="A0A1M7UXJ8"/>
<dbReference type="RefSeq" id="WP_072825449.1">
    <property type="nucleotide sequence ID" value="NZ_LT670849.1"/>
</dbReference>
<protein>
    <recommendedName>
        <fullName evidence="1">Metallo-beta-lactamase domain-containing protein</fullName>
    </recommendedName>
</protein>
<name>A0A1M7UXJ8_9BRAD</name>
<dbReference type="Proteomes" id="UP000184096">
    <property type="component" value="Chromosome I"/>
</dbReference>